<evidence type="ECO:0000313" key="2">
    <source>
        <dbReference type="Proteomes" id="UP000694251"/>
    </source>
</evidence>
<accession>A0A8T2E9R6</accession>
<keyword evidence="2" id="KW-1185">Reference proteome</keyword>
<protein>
    <submittedName>
        <fullName evidence="1">Uncharacterized protein</fullName>
    </submittedName>
</protein>
<evidence type="ECO:0000313" key="1">
    <source>
        <dbReference type="EMBL" id="KAG7619946.1"/>
    </source>
</evidence>
<dbReference type="EMBL" id="JAEFBJ010000004">
    <property type="protein sequence ID" value="KAG7619946.1"/>
    <property type="molecule type" value="Genomic_DNA"/>
</dbReference>
<comment type="caution">
    <text evidence="1">The sequence shown here is derived from an EMBL/GenBank/DDBJ whole genome shotgun (WGS) entry which is preliminary data.</text>
</comment>
<proteinExistence type="predicted"/>
<dbReference type="AlphaFoldDB" id="A0A8T2E9R6"/>
<name>A0A8T2E9R6_ARASU</name>
<organism evidence="1 2">
    <name type="scientific">Arabidopsis suecica</name>
    <name type="common">Swedish thale-cress</name>
    <name type="synonym">Cardaminopsis suecica</name>
    <dbReference type="NCBI Taxonomy" id="45249"/>
    <lineage>
        <taxon>Eukaryota</taxon>
        <taxon>Viridiplantae</taxon>
        <taxon>Streptophyta</taxon>
        <taxon>Embryophyta</taxon>
        <taxon>Tracheophyta</taxon>
        <taxon>Spermatophyta</taxon>
        <taxon>Magnoliopsida</taxon>
        <taxon>eudicotyledons</taxon>
        <taxon>Gunneridae</taxon>
        <taxon>Pentapetalae</taxon>
        <taxon>rosids</taxon>
        <taxon>malvids</taxon>
        <taxon>Brassicales</taxon>
        <taxon>Brassicaceae</taxon>
        <taxon>Camelineae</taxon>
        <taxon>Arabidopsis</taxon>
    </lineage>
</organism>
<sequence length="34" mass="3867">MPLATLHHQTREPPSKLCATAAYCRRLKSSKIEK</sequence>
<gene>
    <name evidence="1" type="ORF">ISN44_As04g009680</name>
</gene>
<reference evidence="1 2" key="1">
    <citation type="submission" date="2020-12" db="EMBL/GenBank/DDBJ databases">
        <title>Concerted genomic and epigenomic changes stabilize Arabidopsis allopolyploids.</title>
        <authorList>
            <person name="Chen Z."/>
        </authorList>
    </citation>
    <scope>NUCLEOTIDE SEQUENCE [LARGE SCALE GENOMIC DNA]</scope>
    <source>
        <strain evidence="1">As9502</strain>
        <tissue evidence="1">Leaf</tissue>
    </source>
</reference>
<dbReference type="Proteomes" id="UP000694251">
    <property type="component" value="Chromosome 4"/>
</dbReference>